<evidence type="ECO:0000313" key="5">
    <source>
        <dbReference type="EMBL" id="CAF3977654.1"/>
    </source>
</evidence>
<sequence length="114" mass="12567">MLEQDTRKSLGSVGLPGCAHTIKMKKLSSEPKTRVALSDLIAPDAINDFEGGVIVVLHDERLMRVTNCQLWIIEHKQINETDSDFDDYRTELLGFLVEATIHNSSAAATLASTI</sequence>
<dbReference type="GO" id="GO:0005524">
    <property type="term" value="F:ATP binding"/>
    <property type="evidence" value="ECO:0007669"/>
    <property type="project" value="TreeGrafter"/>
</dbReference>
<reference evidence="3" key="1">
    <citation type="submission" date="2021-02" db="EMBL/GenBank/DDBJ databases">
        <authorList>
            <person name="Nowell W R."/>
        </authorList>
    </citation>
    <scope>NUCLEOTIDE SEQUENCE</scope>
</reference>
<gene>
    <name evidence="5" type="ORF">BYL167_LOCUS12434</name>
    <name evidence="2" type="ORF">CJN711_LOCUS4754</name>
    <name evidence="7" type="ORF">GIL414_LOCUS27891</name>
    <name evidence="3" type="ORF">KQP761_LOCUS4591</name>
    <name evidence="4" type="ORF">MBJ925_LOCUS21882</name>
    <name evidence="6" type="ORF">SMN809_LOCUS19044</name>
</gene>
<evidence type="ECO:0000313" key="6">
    <source>
        <dbReference type="EMBL" id="CAF4136842.1"/>
    </source>
</evidence>
<dbReference type="PANTHER" id="PTHR19211:SF14">
    <property type="entry name" value="ATP-BINDING CASSETTE SUB-FAMILY F MEMBER 1"/>
    <property type="match status" value="1"/>
</dbReference>
<dbReference type="PANTHER" id="PTHR19211">
    <property type="entry name" value="ATP-BINDING TRANSPORT PROTEIN-RELATED"/>
    <property type="match status" value="1"/>
</dbReference>
<keyword evidence="1" id="KW-0677">Repeat</keyword>
<evidence type="ECO:0000313" key="7">
    <source>
        <dbReference type="EMBL" id="CAF4348931.1"/>
    </source>
</evidence>
<evidence type="ECO:0000313" key="8">
    <source>
        <dbReference type="Proteomes" id="UP000663834"/>
    </source>
</evidence>
<proteinExistence type="predicted"/>
<evidence type="ECO:0000313" key="2">
    <source>
        <dbReference type="EMBL" id="CAF1051215.1"/>
    </source>
</evidence>
<dbReference type="Proteomes" id="UP000676336">
    <property type="component" value="Unassembled WGS sequence"/>
</dbReference>
<dbReference type="Proteomes" id="UP000681720">
    <property type="component" value="Unassembled WGS sequence"/>
</dbReference>
<dbReference type="EMBL" id="CAJOBJ010045695">
    <property type="protein sequence ID" value="CAF4348931.1"/>
    <property type="molecule type" value="Genomic_DNA"/>
</dbReference>
<dbReference type="AlphaFoldDB" id="A0A815DEM3"/>
<dbReference type="EMBL" id="CAJOBH010004094">
    <property type="protein sequence ID" value="CAF3977654.1"/>
    <property type="molecule type" value="Genomic_DNA"/>
</dbReference>
<dbReference type="InterPro" id="IPR050611">
    <property type="entry name" value="ABCF"/>
</dbReference>
<dbReference type="EMBL" id="CAJNRE010011120">
    <property type="protein sequence ID" value="CAF2098766.1"/>
    <property type="molecule type" value="Genomic_DNA"/>
</dbReference>
<dbReference type="EMBL" id="CAJOBI010009384">
    <property type="protein sequence ID" value="CAF4136842.1"/>
    <property type="molecule type" value="Genomic_DNA"/>
</dbReference>
<dbReference type="Proteomes" id="UP000663834">
    <property type="component" value="Unassembled WGS sequence"/>
</dbReference>
<protein>
    <submittedName>
        <fullName evidence="3">Uncharacterized protein</fullName>
    </submittedName>
</protein>
<comment type="caution">
    <text evidence="3">The sequence shown here is derived from an EMBL/GenBank/DDBJ whole genome shotgun (WGS) entry which is preliminary data.</text>
</comment>
<dbReference type="EMBL" id="CAJNOV010001179">
    <property type="protein sequence ID" value="CAF1051215.1"/>
    <property type="molecule type" value="Genomic_DNA"/>
</dbReference>
<organism evidence="3 8">
    <name type="scientific">Rotaria magnacalcarata</name>
    <dbReference type="NCBI Taxonomy" id="392030"/>
    <lineage>
        <taxon>Eukaryota</taxon>
        <taxon>Metazoa</taxon>
        <taxon>Spiralia</taxon>
        <taxon>Gnathifera</taxon>
        <taxon>Rotifera</taxon>
        <taxon>Eurotatoria</taxon>
        <taxon>Bdelloidea</taxon>
        <taxon>Philodinida</taxon>
        <taxon>Philodinidae</taxon>
        <taxon>Rotaria</taxon>
    </lineage>
</organism>
<evidence type="ECO:0000313" key="3">
    <source>
        <dbReference type="EMBL" id="CAF1297309.1"/>
    </source>
</evidence>
<accession>A0A815DEM3</accession>
<dbReference type="Proteomes" id="UP000663855">
    <property type="component" value="Unassembled WGS sequence"/>
</dbReference>
<evidence type="ECO:0000313" key="4">
    <source>
        <dbReference type="EMBL" id="CAF2098766.1"/>
    </source>
</evidence>
<evidence type="ECO:0000256" key="1">
    <source>
        <dbReference type="ARBA" id="ARBA00022737"/>
    </source>
</evidence>
<dbReference type="OrthoDB" id="2110130at2759"/>
<name>A0A815DEM3_9BILA</name>
<dbReference type="Proteomes" id="UP000663824">
    <property type="component" value="Unassembled WGS sequence"/>
</dbReference>
<dbReference type="Proteomes" id="UP000681967">
    <property type="component" value="Unassembled WGS sequence"/>
</dbReference>
<dbReference type="EMBL" id="CAJNOW010000893">
    <property type="protein sequence ID" value="CAF1297309.1"/>
    <property type="molecule type" value="Genomic_DNA"/>
</dbReference>